<proteinExistence type="predicted"/>
<dbReference type="Proteomes" id="UP000618319">
    <property type="component" value="Unassembled WGS sequence"/>
</dbReference>
<evidence type="ECO:0008006" key="3">
    <source>
        <dbReference type="Google" id="ProtNLM"/>
    </source>
</evidence>
<reference evidence="1 2" key="1">
    <citation type="submission" date="2018-02" db="EMBL/GenBank/DDBJ databases">
        <title>Sphingobacterium KA21.</title>
        <authorList>
            <person name="Vasarhelyi B.M."/>
            <person name="Deshmukh S."/>
            <person name="Balint B."/>
            <person name="Kukolya J."/>
        </authorList>
    </citation>
    <scope>NUCLEOTIDE SEQUENCE [LARGE SCALE GENOMIC DNA]</scope>
    <source>
        <strain evidence="1 2">Ka21</strain>
    </source>
</reference>
<dbReference type="InterPro" id="IPR008969">
    <property type="entry name" value="CarboxyPept-like_regulatory"/>
</dbReference>
<accession>A0ABR9TA10</accession>
<name>A0ABR9TA10_9SPHI</name>
<evidence type="ECO:0000313" key="1">
    <source>
        <dbReference type="EMBL" id="MBE8722176.1"/>
    </source>
</evidence>
<organism evidence="1 2">
    <name type="scientific">Sphingobacterium pedocola</name>
    <dbReference type="NCBI Taxonomy" id="2082722"/>
    <lineage>
        <taxon>Bacteria</taxon>
        <taxon>Pseudomonadati</taxon>
        <taxon>Bacteroidota</taxon>
        <taxon>Sphingobacteriia</taxon>
        <taxon>Sphingobacteriales</taxon>
        <taxon>Sphingobacteriaceae</taxon>
        <taxon>Sphingobacterium</taxon>
    </lineage>
</organism>
<gene>
    <name evidence="1" type="ORF">C4F40_15720</name>
</gene>
<protein>
    <recommendedName>
        <fullName evidence="3">Carboxypeptidase regulatory-like domain-containing protein</fullName>
    </recommendedName>
</protein>
<evidence type="ECO:0000313" key="2">
    <source>
        <dbReference type="Proteomes" id="UP000618319"/>
    </source>
</evidence>
<comment type="caution">
    <text evidence="1">The sequence shown here is derived from an EMBL/GenBank/DDBJ whole genome shotgun (WGS) entry which is preliminary data.</text>
</comment>
<dbReference type="PROSITE" id="PS51257">
    <property type="entry name" value="PROKAR_LIPOPROTEIN"/>
    <property type="match status" value="1"/>
</dbReference>
<dbReference type="EMBL" id="PSKQ01000023">
    <property type="protein sequence ID" value="MBE8722176.1"/>
    <property type="molecule type" value="Genomic_DNA"/>
</dbReference>
<keyword evidence="2" id="KW-1185">Reference proteome</keyword>
<sequence>MRIFYLLFWALALGCSKKDTTPEDIGKVSGTVKDQSGIPIQQVQIVVDNSIFFNSNISTKTGSNGTYSLALPKTGAWYAFAIHRIPFNGKTYQCYLHPDDPTGFGSEGAIRNFTWKLTGQKAQPLTGHYGGTITVDHFPGVYLDTEDIQFTLIPEGNLIDGSPGQTLIRYANDGIQVLDVPIGRYKMSARYGEESLKLRRWNSEDVFVKELILDFEPQIDAQCDNCFKLEFNR</sequence>
<dbReference type="RefSeq" id="WP_196940093.1">
    <property type="nucleotide sequence ID" value="NZ_MU158690.1"/>
</dbReference>
<dbReference type="SUPFAM" id="SSF49464">
    <property type="entry name" value="Carboxypeptidase regulatory domain-like"/>
    <property type="match status" value="1"/>
</dbReference>
<dbReference type="Gene3D" id="2.60.40.1120">
    <property type="entry name" value="Carboxypeptidase-like, regulatory domain"/>
    <property type="match status" value="1"/>
</dbReference>